<evidence type="ECO:0000313" key="1">
    <source>
        <dbReference type="EMBL" id="POW22172.1"/>
    </source>
</evidence>
<dbReference type="Proteomes" id="UP000238274">
    <property type="component" value="Unassembled WGS sequence"/>
</dbReference>
<dbReference type="VEuPathDB" id="FungiDB:PSHT_01510"/>
<proteinExistence type="predicted"/>
<sequence>MDIATSESSSVKDHIVQEVASQLSIQSALNDRIVLTQTLLRMSDKHLTRHIMAQSNFTYGQDPKPLQVQAVINLVRGRHTFLLAGTGFGKSRVSVVSGICRRFCRIWFEGLWKWSDWKKGNSPLGVKDSKGDLGIQEDGDLQNSQQFNCVCPAKQAPALVQVSHPDPFWNCDTVDFDKIAAEASKETTKGMTTTELAGSWIAVLGMFARDDNDATAAYSTHNERKAQIQGAWDRVTQLIKDSVAAVSGDIGPGRQRDGELDELDARIQGLGGSNTKDSSKDTTEGLGFLTKRIFQMFLGLALVFEALTLDRKEIEKTLRSLENSSQTKRKIFTLRLLLNTVQEVSLLTSGLLLEEKPMGLYRFLLLLEQQAGFLALVITENILIATAMGS</sequence>
<protein>
    <submittedName>
        <fullName evidence="1">Uncharacterized protein</fullName>
    </submittedName>
</protein>
<reference evidence="2" key="3">
    <citation type="journal article" date="2018" name="Mol. Plant Microbe Interact.">
        <title>Genome sequence resources for the wheat stripe rust pathogen (Puccinia striiformis f. sp. tritici) and the barley stripe rust pathogen (Puccinia striiformis f. sp. hordei).</title>
        <authorList>
            <person name="Xia C."/>
            <person name="Wang M."/>
            <person name="Yin C."/>
            <person name="Cornejo O.E."/>
            <person name="Hulbert S.H."/>
            <person name="Chen X."/>
        </authorList>
    </citation>
    <scope>NUCLEOTIDE SEQUENCE [LARGE SCALE GENOMIC DNA]</scope>
    <source>
        <strain evidence="2">93TX-2</strain>
    </source>
</reference>
<dbReference type="VEuPathDB" id="FungiDB:PSTT_03506"/>
<dbReference type="AlphaFoldDB" id="A0A2S4WKA3"/>
<reference evidence="1 2" key="1">
    <citation type="submission" date="2017-12" db="EMBL/GenBank/DDBJ databases">
        <title>Gene loss provides genomic basis for host adaptation in cereal stripe rust fungi.</title>
        <authorList>
            <person name="Xia C."/>
        </authorList>
    </citation>
    <scope>NUCLEOTIDE SEQUENCE [LARGE SCALE GENOMIC DNA]</scope>
    <source>
        <strain evidence="1 2">93TX-2</strain>
    </source>
</reference>
<accession>A0A2S4WKA3</accession>
<gene>
    <name evidence="1" type="ORF">PSHT_01510</name>
</gene>
<name>A0A2S4WKA3_9BASI</name>
<comment type="caution">
    <text evidence="1">The sequence shown here is derived from an EMBL/GenBank/DDBJ whole genome shotgun (WGS) entry which is preliminary data.</text>
</comment>
<organism evidence="1 2">
    <name type="scientific">Puccinia striiformis</name>
    <dbReference type="NCBI Taxonomy" id="27350"/>
    <lineage>
        <taxon>Eukaryota</taxon>
        <taxon>Fungi</taxon>
        <taxon>Dikarya</taxon>
        <taxon>Basidiomycota</taxon>
        <taxon>Pucciniomycotina</taxon>
        <taxon>Pucciniomycetes</taxon>
        <taxon>Pucciniales</taxon>
        <taxon>Pucciniaceae</taxon>
        <taxon>Puccinia</taxon>
    </lineage>
</organism>
<evidence type="ECO:0000313" key="2">
    <source>
        <dbReference type="Proteomes" id="UP000238274"/>
    </source>
</evidence>
<dbReference type="EMBL" id="PKSM01000012">
    <property type="protein sequence ID" value="POW22172.1"/>
    <property type="molecule type" value="Genomic_DNA"/>
</dbReference>
<dbReference type="VEuPathDB" id="FungiDB:PSTT_08107"/>
<dbReference type="OrthoDB" id="2510643at2759"/>
<keyword evidence="2" id="KW-1185">Reference proteome</keyword>
<reference evidence="2" key="2">
    <citation type="journal article" date="2018" name="BMC Genomics">
        <title>Genomic insights into host adaptation between the wheat stripe rust pathogen (Puccinia striiformis f. sp. tritici) and the barley stripe rust pathogen (Puccinia striiformis f. sp. hordei).</title>
        <authorList>
            <person name="Xia C."/>
            <person name="Wang M."/>
            <person name="Yin C."/>
            <person name="Cornejo O.E."/>
            <person name="Hulbert S.H."/>
            <person name="Chen X."/>
        </authorList>
    </citation>
    <scope>NUCLEOTIDE SEQUENCE [LARGE SCALE GENOMIC DNA]</scope>
    <source>
        <strain evidence="2">93TX-2</strain>
    </source>
</reference>